<comment type="caution">
    <text evidence="7">The sequence shown here is derived from an EMBL/GenBank/DDBJ whole genome shotgun (WGS) entry which is preliminary data.</text>
</comment>
<protein>
    <recommendedName>
        <fullName evidence="2">tRNA (guanine(46)-N(7))-methyltransferase</fullName>
        <ecNumber evidence="2">2.1.1.33</ecNumber>
    </recommendedName>
</protein>
<dbReference type="InterPro" id="IPR003358">
    <property type="entry name" value="tRNA_(Gua-N-7)_MeTrfase_Trmb"/>
</dbReference>
<comment type="catalytic activity">
    <reaction evidence="1">
        <text>guanosine(46) in tRNA + S-adenosyl-L-methionine = N(7)-methylguanosine(46) in tRNA + S-adenosyl-L-homocysteine</text>
        <dbReference type="Rhea" id="RHEA:42708"/>
        <dbReference type="Rhea" id="RHEA-COMP:10188"/>
        <dbReference type="Rhea" id="RHEA-COMP:10189"/>
        <dbReference type="ChEBI" id="CHEBI:57856"/>
        <dbReference type="ChEBI" id="CHEBI:59789"/>
        <dbReference type="ChEBI" id="CHEBI:74269"/>
        <dbReference type="ChEBI" id="CHEBI:74480"/>
        <dbReference type="EC" id="2.1.1.33"/>
    </reaction>
</comment>
<evidence type="ECO:0000256" key="5">
    <source>
        <dbReference type="ARBA" id="ARBA00022691"/>
    </source>
</evidence>
<dbReference type="InterPro" id="IPR029063">
    <property type="entry name" value="SAM-dependent_MTases_sf"/>
</dbReference>
<dbReference type="NCBIfam" id="TIGR00091">
    <property type="entry name" value="tRNA (guanosine(46)-N7)-methyltransferase TrmB"/>
    <property type="match status" value="1"/>
</dbReference>
<dbReference type="FunFam" id="3.40.50.150:FF:000230">
    <property type="entry name" value="tRNA (Guanine-N(7)-)-methyltransferase"/>
    <property type="match status" value="1"/>
</dbReference>
<proteinExistence type="predicted"/>
<keyword evidence="8" id="KW-1185">Reference proteome</keyword>
<evidence type="ECO:0000256" key="4">
    <source>
        <dbReference type="ARBA" id="ARBA00022679"/>
    </source>
</evidence>
<dbReference type="PROSITE" id="PS51625">
    <property type="entry name" value="SAM_MT_TRMB"/>
    <property type="match status" value="1"/>
</dbReference>
<keyword evidence="3" id="KW-0489">Methyltransferase</keyword>
<evidence type="ECO:0000256" key="3">
    <source>
        <dbReference type="ARBA" id="ARBA00022603"/>
    </source>
</evidence>
<reference evidence="7" key="1">
    <citation type="journal article" date="2023" name="Plant J.">
        <title>The genome of the king protea, Protea cynaroides.</title>
        <authorList>
            <person name="Chang J."/>
            <person name="Duong T.A."/>
            <person name="Schoeman C."/>
            <person name="Ma X."/>
            <person name="Roodt D."/>
            <person name="Barker N."/>
            <person name="Li Z."/>
            <person name="Van de Peer Y."/>
            <person name="Mizrachi E."/>
        </authorList>
    </citation>
    <scope>NUCLEOTIDE SEQUENCE</scope>
    <source>
        <tissue evidence="7">Young leaves</tissue>
    </source>
</reference>
<organism evidence="7 8">
    <name type="scientific">Protea cynaroides</name>
    <dbReference type="NCBI Taxonomy" id="273540"/>
    <lineage>
        <taxon>Eukaryota</taxon>
        <taxon>Viridiplantae</taxon>
        <taxon>Streptophyta</taxon>
        <taxon>Embryophyta</taxon>
        <taxon>Tracheophyta</taxon>
        <taxon>Spermatophyta</taxon>
        <taxon>Magnoliopsida</taxon>
        <taxon>Proteales</taxon>
        <taxon>Proteaceae</taxon>
        <taxon>Protea</taxon>
    </lineage>
</organism>
<dbReference type="PANTHER" id="PTHR23417">
    <property type="entry name" value="3-DEOXY-D-MANNO-OCTULOSONIC-ACID TRANSFERASE/TRNA GUANINE-N 7 - -METHYLTRANSFERASE"/>
    <property type="match status" value="1"/>
</dbReference>
<dbReference type="OrthoDB" id="47276at2759"/>
<dbReference type="Gene3D" id="3.40.50.150">
    <property type="entry name" value="Vaccinia Virus protein VP39"/>
    <property type="match status" value="1"/>
</dbReference>
<evidence type="ECO:0000256" key="2">
    <source>
        <dbReference type="ARBA" id="ARBA00011977"/>
    </source>
</evidence>
<evidence type="ECO:0000313" key="7">
    <source>
        <dbReference type="EMBL" id="KAJ4951742.1"/>
    </source>
</evidence>
<dbReference type="EC" id="2.1.1.33" evidence="2"/>
<evidence type="ECO:0000256" key="6">
    <source>
        <dbReference type="ARBA" id="ARBA00022694"/>
    </source>
</evidence>
<accession>A0A9Q0GPL5</accession>
<keyword evidence="5" id="KW-0949">S-adenosyl-L-methionine</keyword>
<sequence length="298" mass="34338">MATPTRAIFSSSPRIFFNHTPYTLATLSHFNIGLLKKNRHYNRCCCYRFNRSVAELRSPDLVAFEYAELNLKEKVSEAGHVRIRQHVNPLSASLTIPVQVPNWNEVYGDSTLPLMVDIGSGSGRFLIWLAKRFPESNYLGLEIRNKLVSRAQFWVKELAFNNVHFMFANAMVSFEQLVSSYPGPLVLVSILCPDPHFKKRHHKRRVLQKPLVDSILKNLHPGGRVFLQSDVVEVALDMRNRFDSQSDMLEHITDIDPSVLCDNEGWLLSNPMGIRTEREIHAESEGAKVYRRMYQRRI</sequence>
<dbReference type="EMBL" id="JAMYWD010000012">
    <property type="protein sequence ID" value="KAJ4951742.1"/>
    <property type="molecule type" value="Genomic_DNA"/>
</dbReference>
<dbReference type="GO" id="GO:0008176">
    <property type="term" value="F:tRNA (guanine(46)-N7)-methyltransferase activity"/>
    <property type="evidence" value="ECO:0007669"/>
    <property type="project" value="UniProtKB-EC"/>
</dbReference>
<keyword evidence="4" id="KW-0808">Transferase</keyword>
<gene>
    <name evidence="7" type="ORF">NE237_028574</name>
</gene>
<keyword evidence="6" id="KW-0819">tRNA processing</keyword>
<dbReference type="GO" id="GO:0043527">
    <property type="term" value="C:tRNA methyltransferase complex"/>
    <property type="evidence" value="ECO:0007669"/>
    <property type="project" value="TreeGrafter"/>
</dbReference>
<dbReference type="Proteomes" id="UP001141806">
    <property type="component" value="Unassembled WGS sequence"/>
</dbReference>
<evidence type="ECO:0000256" key="1">
    <source>
        <dbReference type="ARBA" id="ARBA00000142"/>
    </source>
</evidence>
<dbReference type="CDD" id="cd02440">
    <property type="entry name" value="AdoMet_MTases"/>
    <property type="match status" value="1"/>
</dbReference>
<dbReference type="PANTHER" id="PTHR23417:SF21">
    <property type="entry name" value="TRNA (GUANINE-N(7)-)-METHYLTRANSFERASE"/>
    <property type="match status" value="1"/>
</dbReference>
<dbReference type="Pfam" id="PF02390">
    <property type="entry name" value="Methyltransf_4"/>
    <property type="match status" value="1"/>
</dbReference>
<dbReference type="AlphaFoldDB" id="A0A9Q0GPL5"/>
<evidence type="ECO:0000313" key="8">
    <source>
        <dbReference type="Proteomes" id="UP001141806"/>
    </source>
</evidence>
<name>A0A9Q0GPL5_9MAGN</name>
<dbReference type="SUPFAM" id="SSF53335">
    <property type="entry name" value="S-adenosyl-L-methionine-dependent methyltransferases"/>
    <property type="match status" value="1"/>
</dbReference>